<keyword evidence="1" id="KW-0472">Membrane</keyword>
<sequence>MHRYIRVFYIVAAVYAYGILTDIGRLIRMRGRREVFYLSEPIESESKNETTL</sequence>
<dbReference type="Proteomes" id="UP001165489">
    <property type="component" value="Unassembled WGS sequence"/>
</dbReference>
<keyword evidence="3" id="KW-1185">Reference proteome</keyword>
<proteinExistence type="predicted"/>
<protein>
    <submittedName>
        <fullName evidence="2">Uncharacterized protein</fullName>
    </submittedName>
</protein>
<keyword evidence="1" id="KW-1133">Transmembrane helix</keyword>
<evidence type="ECO:0000313" key="2">
    <source>
        <dbReference type="EMBL" id="MCH7410557.1"/>
    </source>
</evidence>
<gene>
    <name evidence="2" type="ORF">MM239_14210</name>
</gene>
<accession>A0ABS9V2B2</accession>
<name>A0ABS9V2B2_9BACT</name>
<keyword evidence="1" id="KW-0812">Transmembrane</keyword>
<comment type="caution">
    <text evidence="2">The sequence shown here is derived from an EMBL/GenBank/DDBJ whole genome shotgun (WGS) entry which is preliminary data.</text>
</comment>
<reference evidence="2" key="1">
    <citation type="submission" date="2022-03" db="EMBL/GenBank/DDBJ databases">
        <title>De novo assembled genomes of Belliella spp. (Cyclobacteriaceae) strains.</title>
        <authorList>
            <person name="Szabo A."/>
            <person name="Korponai K."/>
            <person name="Felfoldi T."/>
        </authorList>
    </citation>
    <scope>NUCLEOTIDE SEQUENCE</scope>
    <source>
        <strain evidence="2">DSM 111904</strain>
    </source>
</reference>
<dbReference type="EMBL" id="JAKZGP010000041">
    <property type="protein sequence ID" value="MCH7410557.1"/>
    <property type="molecule type" value="Genomic_DNA"/>
</dbReference>
<organism evidence="2 3">
    <name type="scientific">Belliella filtrata</name>
    <dbReference type="NCBI Taxonomy" id="2923435"/>
    <lineage>
        <taxon>Bacteria</taxon>
        <taxon>Pseudomonadati</taxon>
        <taxon>Bacteroidota</taxon>
        <taxon>Cytophagia</taxon>
        <taxon>Cytophagales</taxon>
        <taxon>Cyclobacteriaceae</taxon>
        <taxon>Belliella</taxon>
    </lineage>
</organism>
<dbReference type="RefSeq" id="WP_241348920.1">
    <property type="nucleotide sequence ID" value="NZ_JAKZGP010000041.1"/>
</dbReference>
<evidence type="ECO:0000256" key="1">
    <source>
        <dbReference type="SAM" id="Phobius"/>
    </source>
</evidence>
<evidence type="ECO:0000313" key="3">
    <source>
        <dbReference type="Proteomes" id="UP001165489"/>
    </source>
</evidence>
<feature type="transmembrane region" description="Helical" evidence="1">
    <location>
        <begin position="6"/>
        <end position="27"/>
    </location>
</feature>